<keyword evidence="2" id="KW-0472">Membrane</keyword>
<gene>
    <name evidence="3" type="ORF">FSARC_5612</name>
</gene>
<dbReference type="OrthoDB" id="3501153at2759"/>
<accession>A0A8H4TZ66</accession>
<sequence length="187" mass="21016">MPNNIKYAHVGDNSSDYEEDDRRPGQQKRQWVSLLSSFIIGLATMGVVMALYSTLMMPNPSQARNLPYIRNGSDPATGLPLSWSHGDCGNSPEDAKARDCRYSIVLHAWLPQSCLTDADTEDAKDMYKDRNWNYTTASGQNITTEELGAGDYEHFVTAFDWHVTHCIPESHNGVFYMRLHNNVPTAT</sequence>
<name>A0A8H4TZ66_9HYPO</name>
<dbReference type="EMBL" id="JABEXW010000274">
    <property type="protein sequence ID" value="KAF4966747.1"/>
    <property type="molecule type" value="Genomic_DNA"/>
</dbReference>
<organism evidence="3 4">
    <name type="scientific">Fusarium sarcochroum</name>
    <dbReference type="NCBI Taxonomy" id="1208366"/>
    <lineage>
        <taxon>Eukaryota</taxon>
        <taxon>Fungi</taxon>
        <taxon>Dikarya</taxon>
        <taxon>Ascomycota</taxon>
        <taxon>Pezizomycotina</taxon>
        <taxon>Sordariomycetes</taxon>
        <taxon>Hypocreomycetidae</taxon>
        <taxon>Hypocreales</taxon>
        <taxon>Nectriaceae</taxon>
        <taxon>Fusarium</taxon>
        <taxon>Fusarium lateritium species complex</taxon>
    </lineage>
</organism>
<dbReference type="PANTHER" id="PTHR35896:SF3">
    <property type="entry name" value="MAJOR FACILITATOR SUPERFAMILY TRANSPORTER"/>
    <property type="match status" value="1"/>
</dbReference>
<proteinExistence type="predicted"/>
<dbReference type="PANTHER" id="PTHR35896">
    <property type="entry name" value="IG-LIKE DOMAIN-CONTAINING PROTEIN"/>
    <property type="match status" value="1"/>
</dbReference>
<reference evidence="3" key="1">
    <citation type="journal article" date="2020" name="BMC Genomics">
        <title>Correction to: Identification and distribution of gene clusters required for synthesis of sphingolipid metabolism inhibitors in diverse species of the filamentous fungus Fusarium.</title>
        <authorList>
            <person name="Kim H.S."/>
            <person name="Lohmar J.M."/>
            <person name="Busman M."/>
            <person name="Brown D.W."/>
            <person name="Naumann T.A."/>
            <person name="Divon H.H."/>
            <person name="Lysoe E."/>
            <person name="Uhlig S."/>
            <person name="Proctor R.H."/>
        </authorList>
    </citation>
    <scope>NUCLEOTIDE SEQUENCE</scope>
    <source>
        <strain evidence="3">NRRL 20472</strain>
    </source>
</reference>
<keyword evidence="2" id="KW-1133">Transmembrane helix</keyword>
<dbReference type="AlphaFoldDB" id="A0A8H4TZ66"/>
<protein>
    <submittedName>
        <fullName evidence="3">Uncharacterized protein</fullName>
    </submittedName>
</protein>
<evidence type="ECO:0000256" key="2">
    <source>
        <dbReference type="SAM" id="Phobius"/>
    </source>
</evidence>
<reference evidence="3" key="2">
    <citation type="submission" date="2020-05" db="EMBL/GenBank/DDBJ databases">
        <authorList>
            <person name="Kim H.-S."/>
            <person name="Proctor R.H."/>
            <person name="Brown D.W."/>
        </authorList>
    </citation>
    <scope>NUCLEOTIDE SEQUENCE</scope>
    <source>
        <strain evidence="3">NRRL 20472</strain>
    </source>
</reference>
<keyword evidence="2" id="KW-0812">Transmembrane</keyword>
<evidence type="ECO:0000256" key="1">
    <source>
        <dbReference type="SAM" id="MobiDB-lite"/>
    </source>
</evidence>
<evidence type="ECO:0000313" key="3">
    <source>
        <dbReference type="EMBL" id="KAF4966747.1"/>
    </source>
</evidence>
<keyword evidence="4" id="KW-1185">Reference proteome</keyword>
<dbReference type="Proteomes" id="UP000622797">
    <property type="component" value="Unassembled WGS sequence"/>
</dbReference>
<comment type="caution">
    <text evidence="3">The sequence shown here is derived from an EMBL/GenBank/DDBJ whole genome shotgun (WGS) entry which is preliminary data.</text>
</comment>
<feature type="region of interest" description="Disordered" evidence="1">
    <location>
        <begin position="1"/>
        <end position="26"/>
    </location>
</feature>
<feature type="transmembrane region" description="Helical" evidence="2">
    <location>
        <begin position="31"/>
        <end position="52"/>
    </location>
</feature>
<evidence type="ECO:0000313" key="4">
    <source>
        <dbReference type="Proteomes" id="UP000622797"/>
    </source>
</evidence>
<dbReference type="InterPro" id="IPR053008">
    <property type="entry name" value="Phomopsin_biosynth_assoc"/>
</dbReference>